<name>A0ABN9QQL7_9DINO</name>
<dbReference type="PANTHER" id="PTHR19370">
    <property type="entry name" value="NADH-CYTOCHROME B5 REDUCTASE"/>
    <property type="match status" value="1"/>
</dbReference>
<reference evidence="6" key="1">
    <citation type="submission" date="2023-10" db="EMBL/GenBank/DDBJ databases">
        <authorList>
            <person name="Chen Y."/>
            <person name="Shah S."/>
            <person name="Dougan E. K."/>
            <person name="Thang M."/>
            <person name="Chan C."/>
        </authorList>
    </citation>
    <scope>NUCLEOTIDE SEQUENCE [LARGE SCALE GENOMIC DNA]</scope>
</reference>
<feature type="region of interest" description="Disordered" evidence="5">
    <location>
        <begin position="1"/>
        <end position="26"/>
    </location>
</feature>
<keyword evidence="7" id="KW-1185">Reference proteome</keyword>
<evidence type="ECO:0000256" key="5">
    <source>
        <dbReference type="SAM" id="MobiDB-lite"/>
    </source>
</evidence>
<dbReference type="Gene3D" id="3.40.50.80">
    <property type="entry name" value="Nucleotide-binding domain of ferredoxin-NADP reductase (FNR) module"/>
    <property type="match status" value="1"/>
</dbReference>
<sequence length="110" mass="11365">MAPPDGGKFSHFAGSLSSGSSLGVSGPHGLYRYLGAGRFERRCGSAAAEEVRATDVALVAKGSAINTVMNLAQMVAREKEDAPKLWIIAAARGADAVLHRSAVEGLAAQR</sequence>
<dbReference type="SUPFAM" id="SSF52343">
    <property type="entry name" value="Ferredoxin reductase-like, C-terminal NADP-linked domain"/>
    <property type="match status" value="1"/>
</dbReference>
<dbReference type="EMBL" id="CAUYUJ010003901">
    <property type="protein sequence ID" value="CAK0807327.1"/>
    <property type="molecule type" value="Genomic_DNA"/>
</dbReference>
<keyword evidence="2" id="KW-0285">Flavoprotein</keyword>
<dbReference type="InterPro" id="IPR039261">
    <property type="entry name" value="FNR_nucleotide-bd"/>
</dbReference>
<keyword evidence="4" id="KW-0560">Oxidoreductase</keyword>
<comment type="caution">
    <text evidence="6">The sequence shown here is derived from an EMBL/GenBank/DDBJ whole genome shotgun (WGS) entry which is preliminary data.</text>
</comment>
<gene>
    <name evidence="6" type="ORF">PCOR1329_LOCUS13233</name>
</gene>
<dbReference type="InterPro" id="IPR001834">
    <property type="entry name" value="CBR-like"/>
</dbReference>
<evidence type="ECO:0000313" key="6">
    <source>
        <dbReference type="EMBL" id="CAK0807327.1"/>
    </source>
</evidence>
<proteinExistence type="predicted"/>
<dbReference type="PANTHER" id="PTHR19370:SF185">
    <property type="entry name" value="NADH-CYTOCHROME B5 REDUCTASE"/>
    <property type="match status" value="1"/>
</dbReference>
<feature type="compositionally biased region" description="Low complexity" evidence="5">
    <location>
        <begin position="14"/>
        <end position="26"/>
    </location>
</feature>
<comment type="cofactor">
    <cofactor evidence="1">
        <name>FAD</name>
        <dbReference type="ChEBI" id="CHEBI:57692"/>
    </cofactor>
</comment>
<evidence type="ECO:0000256" key="2">
    <source>
        <dbReference type="ARBA" id="ARBA00022630"/>
    </source>
</evidence>
<evidence type="ECO:0000256" key="1">
    <source>
        <dbReference type="ARBA" id="ARBA00001974"/>
    </source>
</evidence>
<protein>
    <submittedName>
        <fullName evidence="6">Uncharacterized protein</fullName>
    </submittedName>
</protein>
<evidence type="ECO:0000256" key="4">
    <source>
        <dbReference type="ARBA" id="ARBA00023002"/>
    </source>
</evidence>
<feature type="non-terminal residue" evidence="6">
    <location>
        <position position="110"/>
    </location>
</feature>
<evidence type="ECO:0000313" key="7">
    <source>
        <dbReference type="Proteomes" id="UP001189429"/>
    </source>
</evidence>
<dbReference type="Proteomes" id="UP001189429">
    <property type="component" value="Unassembled WGS sequence"/>
</dbReference>
<keyword evidence="3" id="KW-0274">FAD</keyword>
<accession>A0ABN9QQL7</accession>
<organism evidence="6 7">
    <name type="scientific">Prorocentrum cordatum</name>
    <dbReference type="NCBI Taxonomy" id="2364126"/>
    <lineage>
        <taxon>Eukaryota</taxon>
        <taxon>Sar</taxon>
        <taxon>Alveolata</taxon>
        <taxon>Dinophyceae</taxon>
        <taxon>Prorocentrales</taxon>
        <taxon>Prorocentraceae</taxon>
        <taxon>Prorocentrum</taxon>
    </lineage>
</organism>
<evidence type="ECO:0000256" key="3">
    <source>
        <dbReference type="ARBA" id="ARBA00022827"/>
    </source>
</evidence>